<keyword evidence="3" id="KW-1185">Reference proteome</keyword>
<proteinExistence type="predicted"/>
<feature type="domain" description="VOC" evidence="1">
    <location>
        <begin position="1"/>
        <end position="128"/>
    </location>
</feature>
<dbReference type="CDD" id="cd07262">
    <property type="entry name" value="VOC_like"/>
    <property type="match status" value="1"/>
</dbReference>
<reference evidence="2 3" key="1">
    <citation type="submission" date="2020-04" db="EMBL/GenBank/DDBJ databases">
        <title>Description of novel Gluconacetobacter.</title>
        <authorList>
            <person name="Sombolestani A."/>
        </authorList>
    </citation>
    <scope>NUCLEOTIDE SEQUENCE [LARGE SCALE GENOMIC DNA]</scope>
    <source>
        <strain evidence="2 3">LMG 27724</strain>
    </source>
</reference>
<dbReference type="Proteomes" id="UP000577891">
    <property type="component" value="Unassembled WGS sequence"/>
</dbReference>
<protein>
    <submittedName>
        <fullName evidence="2">VOC family protein</fullName>
    </submittedName>
</protein>
<organism evidence="2 3">
    <name type="scientific">Gluconacetobacter asukensis</name>
    <dbReference type="NCBI Taxonomy" id="1017181"/>
    <lineage>
        <taxon>Bacteria</taxon>
        <taxon>Pseudomonadati</taxon>
        <taxon>Pseudomonadota</taxon>
        <taxon>Alphaproteobacteria</taxon>
        <taxon>Acetobacterales</taxon>
        <taxon>Acetobacteraceae</taxon>
        <taxon>Gluconacetobacter</taxon>
    </lineage>
</organism>
<dbReference type="PANTHER" id="PTHR35006">
    <property type="entry name" value="GLYOXALASE FAMILY PROTEIN (AFU_ORTHOLOGUE AFUA_5G14830)"/>
    <property type="match status" value="1"/>
</dbReference>
<accession>A0A7W4P394</accession>
<comment type="caution">
    <text evidence="2">The sequence shown here is derived from an EMBL/GenBank/DDBJ whole genome shotgun (WGS) entry which is preliminary data.</text>
</comment>
<evidence type="ECO:0000259" key="1">
    <source>
        <dbReference type="PROSITE" id="PS51819"/>
    </source>
</evidence>
<dbReference type="EMBL" id="JABEQE010000008">
    <property type="protein sequence ID" value="MBB2172545.1"/>
    <property type="molecule type" value="Genomic_DNA"/>
</dbReference>
<dbReference type="AlphaFoldDB" id="A0A7W4P394"/>
<evidence type="ECO:0000313" key="2">
    <source>
        <dbReference type="EMBL" id="MBB2172545.1"/>
    </source>
</evidence>
<dbReference type="RefSeq" id="WP_182979096.1">
    <property type="nucleotide sequence ID" value="NZ_BAABGB010000022.1"/>
</dbReference>
<dbReference type="PROSITE" id="PS51819">
    <property type="entry name" value="VOC"/>
    <property type="match status" value="1"/>
</dbReference>
<gene>
    <name evidence="2" type="ORF">HLH35_10525</name>
</gene>
<dbReference type="InterPro" id="IPR037523">
    <property type="entry name" value="VOC_core"/>
</dbReference>
<dbReference type="PANTHER" id="PTHR35006:SF2">
    <property type="entry name" value="GLYOXALASE FAMILY PROTEIN (AFU_ORTHOLOGUE AFUA_5G14830)"/>
    <property type="match status" value="1"/>
</dbReference>
<dbReference type="SUPFAM" id="SSF54593">
    <property type="entry name" value="Glyoxalase/Bleomycin resistance protein/Dihydroxybiphenyl dioxygenase"/>
    <property type="match status" value="1"/>
</dbReference>
<sequence length="133" mass="14526">MLDHVSITVSNLAMAEPFYDAVFAALGVPKVASDHANGWIGYGERCDSGHPDRIYLSIRLGPPLDDAPRRHWCFKAPTRAVVDAFWTAGLLHGGSDNGPPGLREKYHPCYYAAFLIDPAGNHIEAVCHRAEQG</sequence>
<evidence type="ECO:0000313" key="3">
    <source>
        <dbReference type="Proteomes" id="UP000577891"/>
    </source>
</evidence>
<dbReference type="InterPro" id="IPR029068">
    <property type="entry name" value="Glyas_Bleomycin-R_OHBP_Dase"/>
</dbReference>
<dbReference type="Gene3D" id="3.10.180.10">
    <property type="entry name" value="2,3-Dihydroxybiphenyl 1,2-Dioxygenase, domain 1"/>
    <property type="match status" value="1"/>
</dbReference>
<name>A0A7W4P394_9PROT</name>